<dbReference type="InterPro" id="IPR036397">
    <property type="entry name" value="RNaseH_sf"/>
</dbReference>
<organism evidence="2 3">
    <name type="scientific">Thiothrix caldifontis</name>
    <dbReference type="NCBI Taxonomy" id="525918"/>
    <lineage>
        <taxon>Bacteria</taxon>
        <taxon>Pseudomonadati</taxon>
        <taxon>Pseudomonadota</taxon>
        <taxon>Gammaproteobacteria</taxon>
        <taxon>Thiotrichales</taxon>
        <taxon>Thiotrichaceae</taxon>
        <taxon>Thiothrix</taxon>
    </lineage>
</organism>
<keyword evidence="3" id="KW-1185">Reference proteome</keyword>
<dbReference type="SUPFAM" id="SSF53098">
    <property type="entry name" value="Ribonuclease H-like"/>
    <property type="match status" value="1"/>
</dbReference>
<dbReference type="Proteomes" id="UP000199397">
    <property type="component" value="Unassembled WGS sequence"/>
</dbReference>
<dbReference type="InterPro" id="IPR001584">
    <property type="entry name" value="Integrase_cat-core"/>
</dbReference>
<name>A0A1H4FA07_9GAMM</name>
<evidence type="ECO:0000259" key="1">
    <source>
        <dbReference type="PROSITE" id="PS50994"/>
    </source>
</evidence>
<dbReference type="InterPro" id="IPR012337">
    <property type="entry name" value="RNaseH-like_sf"/>
</dbReference>
<dbReference type="GO" id="GO:0003676">
    <property type="term" value="F:nucleic acid binding"/>
    <property type="evidence" value="ECO:0007669"/>
    <property type="project" value="InterPro"/>
</dbReference>
<feature type="domain" description="Integrase catalytic" evidence="1">
    <location>
        <begin position="54"/>
        <end position="141"/>
    </location>
</feature>
<proteinExistence type="predicted"/>
<dbReference type="GO" id="GO:0015074">
    <property type="term" value="P:DNA integration"/>
    <property type="evidence" value="ECO:0007669"/>
    <property type="project" value="InterPro"/>
</dbReference>
<protein>
    <submittedName>
        <fullName evidence="2">Integrase core domain-containing protein</fullName>
    </submittedName>
</protein>
<dbReference type="PROSITE" id="PS50994">
    <property type="entry name" value="INTEGRASE"/>
    <property type="match status" value="1"/>
</dbReference>
<reference evidence="2 3" key="1">
    <citation type="submission" date="2016-10" db="EMBL/GenBank/DDBJ databases">
        <authorList>
            <person name="de Groot N.N."/>
        </authorList>
    </citation>
    <scope>NUCLEOTIDE SEQUENCE [LARGE SCALE GENOMIC DNA]</scope>
    <source>
        <strain evidence="2 3">DSM 21228</strain>
    </source>
</reference>
<sequence>MVVELRQTFLLSLDDLTHIAKEYINEEASRSGIHRCLVRHGIANLNALKQDLYAEETPEKKRFKDYEPGYIHIDIKYLPRMPDEKEHQYLLVAIDRASRVVCLGVYPDKSAASAADFLRKVEQRFPIILKYVLTDNGKRIH</sequence>
<accession>A0A1H4FA07</accession>
<dbReference type="STRING" id="525918.SAMN05660964_02858"/>
<evidence type="ECO:0000313" key="2">
    <source>
        <dbReference type="EMBL" id="SEA93302.1"/>
    </source>
</evidence>
<dbReference type="EMBL" id="FNQP01000019">
    <property type="protein sequence ID" value="SEA93302.1"/>
    <property type="molecule type" value="Genomic_DNA"/>
</dbReference>
<dbReference type="AlphaFoldDB" id="A0A1H4FA07"/>
<dbReference type="Gene3D" id="3.30.420.10">
    <property type="entry name" value="Ribonuclease H-like superfamily/Ribonuclease H"/>
    <property type="match status" value="1"/>
</dbReference>
<gene>
    <name evidence="2" type="ORF">SAMN05660964_02858</name>
</gene>
<evidence type="ECO:0000313" key="3">
    <source>
        <dbReference type="Proteomes" id="UP000199397"/>
    </source>
</evidence>